<accession>A0A0C3LH44</accession>
<sequence>MPCLKILLVSSKSVPYQGQIPRTQSRMRRFGAGWSMALSFRREYFHHSITEAITWTTLYPAVQP</sequence>
<dbReference type="HOGENOM" id="CLU_2869331_0_0_1"/>
<dbReference type="EMBL" id="KN822949">
    <property type="protein sequence ID" value="KIO33288.1"/>
    <property type="molecule type" value="Genomic_DNA"/>
</dbReference>
<reference evidence="1 2" key="1">
    <citation type="submission" date="2014-04" db="EMBL/GenBank/DDBJ databases">
        <authorList>
            <consortium name="DOE Joint Genome Institute"/>
            <person name="Kuo A."/>
            <person name="Girlanda M."/>
            <person name="Perotto S."/>
            <person name="Kohler A."/>
            <person name="Nagy L.G."/>
            <person name="Floudas D."/>
            <person name="Copeland A."/>
            <person name="Barry K.W."/>
            <person name="Cichocki N."/>
            <person name="Veneault-Fourrey C."/>
            <person name="LaButti K."/>
            <person name="Lindquist E.A."/>
            <person name="Lipzen A."/>
            <person name="Lundell T."/>
            <person name="Morin E."/>
            <person name="Murat C."/>
            <person name="Sun H."/>
            <person name="Tunlid A."/>
            <person name="Henrissat B."/>
            <person name="Grigoriev I.V."/>
            <person name="Hibbett D.S."/>
            <person name="Martin F."/>
            <person name="Nordberg H.P."/>
            <person name="Cantor M.N."/>
            <person name="Hua S.X."/>
        </authorList>
    </citation>
    <scope>NUCLEOTIDE SEQUENCE [LARGE SCALE GENOMIC DNA]</scope>
    <source>
        <strain evidence="1 2">MUT 4182</strain>
    </source>
</reference>
<evidence type="ECO:0000313" key="1">
    <source>
        <dbReference type="EMBL" id="KIO33288.1"/>
    </source>
</evidence>
<keyword evidence="2" id="KW-1185">Reference proteome</keyword>
<protein>
    <submittedName>
        <fullName evidence="1">Uncharacterized protein</fullName>
    </submittedName>
</protein>
<dbReference type="Proteomes" id="UP000054248">
    <property type="component" value="Unassembled WGS sequence"/>
</dbReference>
<proteinExistence type="predicted"/>
<name>A0A0C3LH44_9AGAM</name>
<dbReference type="AlphaFoldDB" id="A0A0C3LH44"/>
<gene>
    <name evidence="1" type="ORF">M407DRAFT_198750</name>
</gene>
<evidence type="ECO:0000313" key="2">
    <source>
        <dbReference type="Proteomes" id="UP000054248"/>
    </source>
</evidence>
<organism evidence="1 2">
    <name type="scientific">Tulasnella calospora MUT 4182</name>
    <dbReference type="NCBI Taxonomy" id="1051891"/>
    <lineage>
        <taxon>Eukaryota</taxon>
        <taxon>Fungi</taxon>
        <taxon>Dikarya</taxon>
        <taxon>Basidiomycota</taxon>
        <taxon>Agaricomycotina</taxon>
        <taxon>Agaricomycetes</taxon>
        <taxon>Cantharellales</taxon>
        <taxon>Tulasnellaceae</taxon>
        <taxon>Tulasnella</taxon>
    </lineage>
</organism>
<reference evidence="2" key="2">
    <citation type="submission" date="2015-01" db="EMBL/GenBank/DDBJ databases">
        <title>Evolutionary Origins and Diversification of the Mycorrhizal Mutualists.</title>
        <authorList>
            <consortium name="DOE Joint Genome Institute"/>
            <consortium name="Mycorrhizal Genomics Consortium"/>
            <person name="Kohler A."/>
            <person name="Kuo A."/>
            <person name="Nagy L.G."/>
            <person name="Floudas D."/>
            <person name="Copeland A."/>
            <person name="Barry K.W."/>
            <person name="Cichocki N."/>
            <person name="Veneault-Fourrey C."/>
            <person name="LaButti K."/>
            <person name="Lindquist E.A."/>
            <person name="Lipzen A."/>
            <person name="Lundell T."/>
            <person name="Morin E."/>
            <person name="Murat C."/>
            <person name="Riley R."/>
            <person name="Ohm R."/>
            <person name="Sun H."/>
            <person name="Tunlid A."/>
            <person name="Henrissat B."/>
            <person name="Grigoriev I.V."/>
            <person name="Hibbett D.S."/>
            <person name="Martin F."/>
        </authorList>
    </citation>
    <scope>NUCLEOTIDE SEQUENCE [LARGE SCALE GENOMIC DNA]</scope>
    <source>
        <strain evidence="2">MUT 4182</strain>
    </source>
</reference>